<feature type="domain" description="Epoxide hydrolase N-terminal" evidence="1">
    <location>
        <begin position="2"/>
        <end position="30"/>
    </location>
</feature>
<name>A0A1H1MLT3_9ACTN</name>
<gene>
    <name evidence="2" type="ORF">SAMN04489717_0876</name>
</gene>
<reference evidence="2 3" key="1">
    <citation type="submission" date="2016-10" db="EMBL/GenBank/DDBJ databases">
        <authorList>
            <person name="de Groot N.N."/>
        </authorList>
    </citation>
    <scope>NUCLEOTIDE SEQUENCE [LARGE SCALE GENOMIC DNA]</scope>
    <source>
        <strain evidence="2 3">DSM 22024</strain>
    </source>
</reference>
<dbReference type="Pfam" id="PF06441">
    <property type="entry name" value="EHN"/>
    <property type="match status" value="1"/>
</dbReference>
<dbReference type="InterPro" id="IPR029058">
    <property type="entry name" value="AB_hydrolase_fold"/>
</dbReference>
<dbReference type="Proteomes" id="UP000198983">
    <property type="component" value="Chromosome I"/>
</dbReference>
<evidence type="ECO:0000313" key="3">
    <source>
        <dbReference type="Proteomes" id="UP000198983"/>
    </source>
</evidence>
<dbReference type="EMBL" id="LT629732">
    <property type="protein sequence ID" value="SDR87560.1"/>
    <property type="molecule type" value="Genomic_DNA"/>
</dbReference>
<dbReference type="STRING" id="117157.SAMN04489717_0876"/>
<evidence type="ECO:0000313" key="2">
    <source>
        <dbReference type="EMBL" id="SDR87560.1"/>
    </source>
</evidence>
<sequence length="32" mass="3858">MIEPFTIQIPQFALDDLRRRLAQTRWPEPESC</sequence>
<dbReference type="AlphaFoldDB" id="A0A1H1MLT3"/>
<organism evidence="2 3">
    <name type="scientific">Actinopolymorpha singaporensis</name>
    <dbReference type="NCBI Taxonomy" id="117157"/>
    <lineage>
        <taxon>Bacteria</taxon>
        <taxon>Bacillati</taxon>
        <taxon>Actinomycetota</taxon>
        <taxon>Actinomycetes</taxon>
        <taxon>Propionibacteriales</taxon>
        <taxon>Actinopolymorphaceae</taxon>
        <taxon>Actinopolymorpha</taxon>
    </lineage>
</organism>
<evidence type="ECO:0000259" key="1">
    <source>
        <dbReference type="Pfam" id="PF06441"/>
    </source>
</evidence>
<dbReference type="RefSeq" id="WP_241827779.1">
    <property type="nucleotide sequence ID" value="NZ_LT629732.1"/>
</dbReference>
<keyword evidence="3" id="KW-1185">Reference proteome</keyword>
<dbReference type="Gene3D" id="3.40.50.1820">
    <property type="entry name" value="alpha/beta hydrolase"/>
    <property type="match status" value="1"/>
</dbReference>
<protein>
    <recommendedName>
        <fullName evidence="1">Epoxide hydrolase N-terminal domain-containing protein</fullName>
    </recommendedName>
</protein>
<accession>A0A1H1MLT3</accession>
<dbReference type="InterPro" id="IPR010497">
    <property type="entry name" value="Epoxide_hydro_N"/>
</dbReference>
<proteinExistence type="predicted"/>